<evidence type="ECO:0000313" key="1">
    <source>
        <dbReference type="EMBL" id="PWZ26000.1"/>
    </source>
</evidence>
<name>A0A3L6EYS1_MAIZE</name>
<reference evidence="1 2" key="1">
    <citation type="journal article" date="2018" name="Nat. Genet.">
        <title>Extensive intraspecific gene order and gene structural variations between Mo17 and other maize genomes.</title>
        <authorList>
            <person name="Sun S."/>
            <person name="Zhou Y."/>
            <person name="Chen J."/>
            <person name="Shi J."/>
            <person name="Zhao H."/>
            <person name="Zhao H."/>
            <person name="Song W."/>
            <person name="Zhang M."/>
            <person name="Cui Y."/>
            <person name="Dong X."/>
            <person name="Liu H."/>
            <person name="Ma X."/>
            <person name="Jiao Y."/>
            <person name="Wang B."/>
            <person name="Wei X."/>
            <person name="Stein J.C."/>
            <person name="Glaubitz J.C."/>
            <person name="Lu F."/>
            <person name="Yu G."/>
            <person name="Liang C."/>
            <person name="Fengler K."/>
            <person name="Li B."/>
            <person name="Rafalski A."/>
            <person name="Schnable P.S."/>
            <person name="Ware D.H."/>
            <person name="Buckler E.S."/>
            <person name="Lai J."/>
        </authorList>
    </citation>
    <scope>NUCLEOTIDE SEQUENCE [LARGE SCALE GENOMIC DNA]</scope>
    <source>
        <strain evidence="2">cv. Missouri 17</strain>
        <tissue evidence="1">Seedling</tissue>
    </source>
</reference>
<sequence>MDNLCVYCE</sequence>
<gene>
    <name evidence="1" type="ORF">Zm00014a_014522</name>
</gene>
<evidence type="ECO:0000313" key="2">
    <source>
        <dbReference type="Proteomes" id="UP000251960"/>
    </source>
</evidence>
<accession>A0A3L6EYS1</accession>
<dbReference type="EMBL" id="NCVQ01000005">
    <property type="protein sequence ID" value="PWZ26000.1"/>
    <property type="molecule type" value="Genomic_DNA"/>
</dbReference>
<proteinExistence type="predicted"/>
<comment type="caution">
    <text evidence="1">The sequence shown here is derived from an EMBL/GenBank/DDBJ whole genome shotgun (WGS) entry which is preliminary data.</text>
</comment>
<organism evidence="1 2">
    <name type="scientific">Zea mays</name>
    <name type="common">Maize</name>
    <dbReference type="NCBI Taxonomy" id="4577"/>
    <lineage>
        <taxon>Eukaryota</taxon>
        <taxon>Viridiplantae</taxon>
        <taxon>Streptophyta</taxon>
        <taxon>Embryophyta</taxon>
        <taxon>Tracheophyta</taxon>
        <taxon>Spermatophyta</taxon>
        <taxon>Magnoliopsida</taxon>
        <taxon>Liliopsida</taxon>
        <taxon>Poales</taxon>
        <taxon>Poaceae</taxon>
        <taxon>PACMAD clade</taxon>
        <taxon>Panicoideae</taxon>
        <taxon>Andropogonodae</taxon>
        <taxon>Andropogoneae</taxon>
        <taxon>Tripsacinae</taxon>
        <taxon>Zea</taxon>
    </lineage>
</organism>
<dbReference type="Proteomes" id="UP000251960">
    <property type="component" value="Chromosome 4"/>
</dbReference>
<protein>
    <submittedName>
        <fullName evidence="1">Uncharacterized protein</fullName>
    </submittedName>
</protein>